<evidence type="ECO:0000256" key="1">
    <source>
        <dbReference type="ARBA" id="ARBA00004236"/>
    </source>
</evidence>
<evidence type="ECO:0000256" key="12">
    <source>
        <dbReference type="ARBA" id="ARBA00023316"/>
    </source>
</evidence>
<dbReference type="InterPro" id="IPR036950">
    <property type="entry name" value="PBP_transglycosylase"/>
</dbReference>
<dbReference type="InterPro" id="IPR001264">
    <property type="entry name" value="Glyco_trans_51"/>
</dbReference>
<keyword evidence="7" id="KW-0378">Hydrolase</keyword>
<dbReference type="SUPFAM" id="SSF53955">
    <property type="entry name" value="Lysozyme-like"/>
    <property type="match status" value="1"/>
</dbReference>
<evidence type="ECO:0000256" key="15">
    <source>
        <dbReference type="SAM" id="Phobius"/>
    </source>
</evidence>
<evidence type="ECO:0000256" key="13">
    <source>
        <dbReference type="ARBA" id="ARBA00034000"/>
    </source>
</evidence>
<dbReference type="Proteomes" id="UP000426246">
    <property type="component" value="Chromosome"/>
</dbReference>
<evidence type="ECO:0000256" key="8">
    <source>
        <dbReference type="ARBA" id="ARBA00022960"/>
    </source>
</evidence>
<keyword evidence="8" id="KW-0133">Cell shape</keyword>
<evidence type="ECO:0000256" key="5">
    <source>
        <dbReference type="ARBA" id="ARBA00022676"/>
    </source>
</evidence>
<dbReference type="PANTHER" id="PTHR32282">
    <property type="entry name" value="BINDING PROTEIN TRANSPEPTIDASE, PUTATIVE-RELATED"/>
    <property type="match status" value="1"/>
</dbReference>
<dbReference type="EMBL" id="CP034235">
    <property type="protein sequence ID" value="QGQ96481.1"/>
    <property type="molecule type" value="Genomic_DNA"/>
</dbReference>
<dbReference type="Gene3D" id="2.60.40.10">
    <property type="entry name" value="Immunoglobulins"/>
    <property type="match status" value="1"/>
</dbReference>
<dbReference type="KEGG" id="ppsc:EHS13_17110"/>
<keyword evidence="4" id="KW-0645">Protease</keyword>
<keyword evidence="11" id="KW-0511">Multifunctional enzyme</keyword>
<evidence type="ECO:0000313" key="18">
    <source>
        <dbReference type="EMBL" id="QGQ96481.1"/>
    </source>
</evidence>
<dbReference type="GO" id="GO:0008955">
    <property type="term" value="F:peptidoglycan glycosyltransferase activity"/>
    <property type="evidence" value="ECO:0007669"/>
    <property type="project" value="UniProtKB-EC"/>
</dbReference>
<evidence type="ECO:0000259" key="16">
    <source>
        <dbReference type="Pfam" id="PF00905"/>
    </source>
</evidence>
<accession>A0A6B8RJ44</accession>
<dbReference type="GO" id="GO:0009252">
    <property type="term" value="P:peptidoglycan biosynthetic process"/>
    <property type="evidence" value="ECO:0007669"/>
    <property type="project" value="UniProtKB-KW"/>
</dbReference>
<evidence type="ECO:0000259" key="17">
    <source>
        <dbReference type="Pfam" id="PF00912"/>
    </source>
</evidence>
<dbReference type="GO" id="GO:0005886">
    <property type="term" value="C:plasma membrane"/>
    <property type="evidence" value="ECO:0007669"/>
    <property type="project" value="UniProtKB-SubCell"/>
</dbReference>
<name>A0A6B8RJ44_9BACL</name>
<dbReference type="InterPro" id="IPR023346">
    <property type="entry name" value="Lysozyme-like_dom_sf"/>
</dbReference>
<dbReference type="InterPro" id="IPR013783">
    <property type="entry name" value="Ig-like_fold"/>
</dbReference>
<keyword evidence="19" id="KW-1185">Reference proteome</keyword>
<dbReference type="RefSeq" id="WP_155701534.1">
    <property type="nucleotide sequence ID" value="NZ_CP034235.1"/>
</dbReference>
<evidence type="ECO:0000256" key="3">
    <source>
        <dbReference type="ARBA" id="ARBA00022645"/>
    </source>
</evidence>
<keyword evidence="2" id="KW-1003">Cell membrane</keyword>
<dbReference type="GO" id="GO:0071555">
    <property type="term" value="P:cell wall organization"/>
    <property type="evidence" value="ECO:0007669"/>
    <property type="project" value="UniProtKB-KW"/>
</dbReference>
<keyword evidence="3 18" id="KW-0121">Carboxypeptidase</keyword>
<keyword evidence="6" id="KW-0808">Transferase</keyword>
<proteinExistence type="predicted"/>
<feature type="transmembrane region" description="Helical" evidence="15">
    <location>
        <begin position="31"/>
        <end position="50"/>
    </location>
</feature>
<dbReference type="PANTHER" id="PTHR32282:SF11">
    <property type="entry name" value="PENICILLIN-BINDING PROTEIN 1B"/>
    <property type="match status" value="1"/>
</dbReference>
<dbReference type="GO" id="GO:0008658">
    <property type="term" value="F:penicillin binding"/>
    <property type="evidence" value="ECO:0007669"/>
    <property type="project" value="InterPro"/>
</dbReference>
<feature type="domain" description="Glycosyl transferase family 51" evidence="17">
    <location>
        <begin position="87"/>
        <end position="272"/>
    </location>
</feature>
<dbReference type="GO" id="GO:0009002">
    <property type="term" value="F:serine-type D-Ala-D-Ala carboxypeptidase activity"/>
    <property type="evidence" value="ECO:0007669"/>
    <property type="project" value="UniProtKB-EC"/>
</dbReference>
<organism evidence="18 19">
    <name type="scientific">Paenibacillus psychroresistens</name>
    <dbReference type="NCBI Taxonomy" id="1778678"/>
    <lineage>
        <taxon>Bacteria</taxon>
        <taxon>Bacillati</taxon>
        <taxon>Bacillota</taxon>
        <taxon>Bacilli</taxon>
        <taxon>Bacillales</taxon>
        <taxon>Paenibacillaceae</taxon>
        <taxon>Paenibacillus</taxon>
    </lineage>
</organism>
<dbReference type="InterPro" id="IPR001460">
    <property type="entry name" value="PCN-bd_Tpept"/>
</dbReference>
<evidence type="ECO:0000256" key="2">
    <source>
        <dbReference type="ARBA" id="ARBA00022475"/>
    </source>
</evidence>
<feature type="domain" description="Penicillin-binding protein transpeptidase" evidence="16">
    <location>
        <begin position="389"/>
        <end position="641"/>
    </location>
</feature>
<keyword evidence="15" id="KW-1133">Transmembrane helix</keyword>
<keyword evidence="15" id="KW-0812">Transmembrane</keyword>
<dbReference type="InterPro" id="IPR050396">
    <property type="entry name" value="Glycosyltr_51/Transpeptidase"/>
</dbReference>
<evidence type="ECO:0000313" key="19">
    <source>
        <dbReference type="Proteomes" id="UP000426246"/>
    </source>
</evidence>
<dbReference type="InterPro" id="IPR012338">
    <property type="entry name" value="Beta-lactam/transpept-like"/>
</dbReference>
<dbReference type="Pfam" id="PF00905">
    <property type="entry name" value="Transpeptidase"/>
    <property type="match status" value="1"/>
</dbReference>
<dbReference type="OrthoDB" id="9766909at2"/>
<dbReference type="Gene3D" id="1.10.3810.10">
    <property type="entry name" value="Biosynthetic peptidoglycan transglycosylase-like"/>
    <property type="match status" value="1"/>
</dbReference>
<comment type="catalytic activity">
    <reaction evidence="13">
        <text>Preferential cleavage: (Ac)2-L-Lys-D-Ala-|-D-Ala. Also transpeptidation of peptidyl-alanyl moieties that are N-acyl substituents of D-alanine.</text>
        <dbReference type="EC" id="3.4.16.4"/>
    </reaction>
</comment>
<sequence>MSNIQQKLIHTYKTILLFINKRKVRTITKRIALTLLLCGCLGFGLIYGYVTSLTKDEPIRSNDGIVKAIEDNDINGFVYFSDHTEVGKLLSGEDHMLTTLSDIPQQVIDATIAVEDQSFYTHNGFNIKGTLRAVKQQIGDEEVQTGGSTITQQLSRRVFLSLDQTYERKAAEILLSIRMERILSKDQILLAYLTKIYYGKGSDGNNLYGIKSAAKGIFNVDDLHNLNTAQSAYLAGLPQQPNAFSAFDSQGKQNLTAFSGAIKRQKLVLQKMLEQKKITPEQFKLADEYNIKAVLAKTKAKTYSTYPYLMTEVEQKATEILVKADHPNLKKTDKDYQKSWDEARNNLINKGYKITTTINPIIYAEMNKITSNKANFTSNDPEKGVEQVGAIMIDNRTSAILGMIEGRDFKQEQINHATQMVRQPGSAMKPIAAYLPALDAGLIQPASIIDDVPIVLADSGGKAHLPENWDGKFHGLITAREALKWSYNIPALKLFNDKVGIPTAWAFAKKVGITTITAQDAQAKTGVIGGLTYGVSVQELTNAYTSIGNQGSYNDSYLISRIENALGEVIYEHQLEPKTVFSKQTAFLMTDMMKTVVKSGTAADMKNYYEHYKQTPFVGKTGSTQEDADAWFIGYTPDVTVGVWAGYDQSKFKLTTKHCSETAGCGTTRAKKIWALIMDATADKQPKLLATEEFIKPEEIVSKTVSRYTGKLPTAEILARDDVVTDLFNLKYVPTETDDAAGMTKYIAYNGKNYRANPATPADMVGERFMVKREKPISEILNEVRAGLKLVPEDQRNSLAHYTPLDAELDGPVEIDPRVEDGKVPSTPNGINLQNTDEAVVVSFAMNPEQDVVGYRLFGSNDGVTFSAIQVKPISTQDQAQFTVTGDQKNYYMYVLSAVDIAGNESQKSEIKFNENKSVEDWFSEYFHR</sequence>
<evidence type="ECO:0000256" key="11">
    <source>
        <dbReference type="ARBA" id="ARBA00023268"/>
    </source>
</evidence>
<dbReference type="GO" id="GO:0030288">
    <property type="term" value="C:outer membrane-bounded periplasmic space"/>
    <property type="evidence" value="ECO:0007669"/>
    <property type="project" value="TreeGrafter"/>
</dbReference>
<evidence type="ECO:0000256" key="7">
    <source>
        <dbReference type="ARBA" id="ARBA00022801"/>
    </source>
</evidence>
<reference evidence="19" key="1">
    <citation type="submission" date="2018-11" db="EMBL/GenBank/DDBJ databases">
        <title>Complete genome sequence of Paenibacillus sp. ML311-T8.</title>
        <authorList>
            <person name="Nam Y.-D."/>
            <person name="Kang J."/>
            <person name="Chung W.-H."/>
            <person name="Park Y.S."/>
        </authorList>
    </citation>
    <scope>NUCLEOTIDE SEQUENCE [LARGE SCALE GENOMIC DNA]</scope>
    <source>
        <strain evidence="19">ML311-T8</strain>
    </source>
</reference>
<evidence type="ECO:0000256" key="9">
    <source>
        <dbReference type="ARBA" id="ARBA00022984"/>
    </source>
</evidence>
<dbReference type="GO" id="GO:0006508">
    <property type="term" value="P:proteolysis"/>
    <property type="evidence" value="ECO:0007669"/>
    <property type="project" value="UniProtKB-KW"/>
</dbReference>
<gene>
    <name evidence="18" type="ORF">EHS13_17110</name>
</gene>
<dbReference type="Pfam" id="PF00912">
    <property type="entry name" value="Transgly"/>
    <property type="match status" value="1"/>
</dbReference>
<dbReference type="AlphaFoldDB" id="A0A6B8RJ44"/>
<evidence type="ECO:0000256" key="4">
    <source>
        <dbReference type="ARBA" id="ARBA00022670"/>
    </source>
</evidence>
<dbReference type="Gene3D" id="3.40.710.10">
    <property type="entry name" value="DD-peptidase/beta-lactamase superfamily"/>
    <property type="match status" value="1"/>
</dbReference>
<dbReference type="SUPFAM" id="SSF56601">
    <property type="entry name" value="beta-lactamase/transpeptidase-like"/>
    <property type="match status" value="1"/>
</dbReference>
<protein>
    <submittedName>
        <fullName evidence="18">Carboxypeptidase</fullName>
    </submittedName>
</protein>
<dbReference type="GO" id="GO:0008360">
    <property type="term" value="P:regulation of cell shape"/>
    <property type="evidence" value="ECO:0007669"/>
    <property type="project" value="UniProtKB-KW"/>
</dbReference>
<comment type="catalytic activity">
    <reaction evidence="14">
        <text>[GlcNAc-(1-&gt;4)-Mur2Ac(oyl-L-Ala-gamma-D-Glu-L-Lys-D-Ala-D-Ala)](n)-di-trans,octa-cis-undecaprenyl diphosphate + beta-D-GlcNAc-(1-&gt;4)-Mur2Ac(oyl-L-Ala-gamma-D-Glu-L-Lys-D-Ala-D-Ala)-di-trans,octa-cis-undecaprenyl diphosphate = [GlcNAc-(1-&gt;4)-Mur2Ac(oyl-L-Ala-gamma-D-Glu-L-Lys-D-Ala-D-Ala)](n+1)-di-trans,octa-cis-undecaprenyl diphosphate + di-trans,octa-cis-undecaprenyl diphosphate + H(+)</text>
        <dbReference type="Rhea" id="RHEA:23708"/>
        <dbReference type="Rhea" id="RHEA-COMP:9602"/>
        <dbReference type="Rhea" id="RHEA-COMP:9603"/>
        <dbReference type="ChEBI" id="CHEBI:15378"/>
        <dbReference type="ChEBI" id="CHEBI:58405"/>
        <dbReference type="ChEBI" id="CHEBI:60033"/>
        <dbReference type="ChEBI" id="CHEBI:78435"/>
        <dbReference type="EC" id="2.4.99.28"/>
    </reaction>
</comment>
<keyword evidence="5" id="KW-0328">Glycosyltransferase</keyword>
<evidence type="ECO:0000256" key="10">
    <source>
        <dbReference type="ARBA" id="ARBA00023136"/>
    </source>
</evidence>
<evidence type="ECO:0000256" key="6">
    <source>
        <dbReference type="ARBA" id="ARBA00022679"/>
    </source>
</evidence>
<comment type="subcellular location">
    <subcellularLocation>
        <location evidence="1">Cell membrane</location>
    </subcellularLocation>
</comment>
<keyword evidence="10 15" id="KW-0472">Membrane</keyword>
<keyword evidence="12" id="KW-0961">Cell wall biogenesis/degradation</keyword>
<keyword evidence="9" id="KW-0573">Peptidoglycan synthesis</keyword>
<evidence type="ECO:0000256" key="14">
    <source>
        <dbReference type="ARBA" id="ARBA00049902"/>
    </source>
</evidence>